<feature type="domain" description="ABM" evidence="2">
    <location>
        <begin position="3"/>
        <end position="96"/>
    </location>
</feature>
<accession>A0A1B7LXS4</accession>
<evidence type="ECO:0000313" key="4">
    <source>
        <dbReference type="Proteomes" id="UP000078292"/>
    </source>
</evidence>
<dbReference type="SUPFAM" id="SSF54909">
    <property type="entry name" value="Dimeric alpha+beta barrel"/>
    <property type="match status" value="1"/>
</dbReference>
<dbReference type="OrthoDB" id="5518003at2"/>
<dbReference type="STRING" id="1837282.A6F49_14600"/>
<evidence type="ECO:0000313" key="3">
    <source>
        <dbReference type="EMBL" id="OAV59967.1"/>
    </source>
</evidence>
<dbReference type="AlphaFoldDB" id="A0A1B7LXS4"/>
<sequence>MSIVVINALSVPEGQGEELEARFAARKHAVDTAEGFEGFNLLRPTGDNTQYFVYTQWASREDYENWRDSRDNAAAHASEDGKPRKPVASGSDLLEFDIVEL</sequence>
<reference evidence="3 4" key="1">
    <citation type="submission" date="2016-04" db="EMBL/GenBank/DDBJ databases">
        <title>First whole genome shotgun sequence of the bacterium Enteractinococcus sp. strain UASWS1574.</title>
        <authorList>
            <person name="Crovadore J."/>
            <person name="Chablais R."/>
            <person name="Lefort F."/>
        </authorList>
    </citation>
    <scope>NUCLEOTIDE SEQUENCE [LARGE SCALE GENOMIC DNA]</scope>
    <source>
        <strain evidence="3 4">UASWS1574</strain>
    </source>
</reference>
<feature type="region of interest" description="Disordered" evidence="1">
    <location>
        <begin position="70"/>
        <end position="89"/>
    </location>
</feature>
<name>A0A1B7LXS4_9MICC</name>
<feature type="compositionally biased region" description="Basic and acidic residues" evidence="1">
    <location>
        <begin position="70"/>
        <end position="83"/>
    </location>
</feature>
<evidence type="ECO:0000256" key="1">
    <source>
        <dbReference type="SAM" id="MobiDB-lite"/>
    </source>
</evidence>
<dbReference type="EMBL" id="LXEY01000021">
    <property type="protein sequence ID" value="OAV59967.1"/>
    <property type="molecule type" value="Genomic_DNA"/>
</dbReference>
<dbReference type="InterPro" id="IPR007138">
    <property type="entry name" value="ABM_dom"/>
</dbReference>
<protein>
    <recommendedName>
        <fullName evidence="2">ABM domain-containing protein</fullName>
    </recommendedName>
</protein>
<dbReference type="InterPro" id="IPR011008">
    <property type="entry name" value="Dimeric_a/b-barrel"/>
</dbReference>
<dbReference type="InterPro" id="IPR050404">
    <property type="entry name" value="Heme-degrading_MO"/>
</dbReference>
<dbReference type="Gene3D" id="3.30.70.100">
    <property type="match status" value="1"/>
</dbReference>
<organism evidence="3 4">
    <name type="scientific">Enteractinococcus helveticum</name>
    <dbReference type="NCBI Taxonomy" id="1837282"/>
    <lineage>
        <taxon>Bacteria</taxon>
        <taxon>Bacillati</taxon>
        <taxon>Actinomycetota</taxon>
        <taxon>Actinomycetes</taxon>
        <taxon>Micrococcales</taxon>
        <taxon>Micrococcaceae</taxon>
    </lineage>
</organism>
<dbReference type="Pfam" id="PF03992">
    <property type="entry name" value="ABM"/>
    <property type="match status" value="1"/>
</dbReference>
<dbReference type="PANTHER" id="PTHR34474:SF2">
    <property type="entry name" value="SIGNAL TRANSDUCTION PROTEIN TRAP"/>
    <property type="match status" value="1"/>
</dbReference>
<dbReference type="RefSeq" id="WP_043058445.1">
    <property type="nucleotide sequence ID" value="NZ_LXEY01000021.1"/>
</dbReference>
<dbReference type="Proteomes" id="UP000078292">
    <property type="component" value="Unassembled WGS sequence"/>
</dbReference>
<evidence type="ECO:0000259" key="2">
    <source>
        <dbReference type="PROSITE" id="PS51725"/>
    </source>
</evidence>
<keyword evidence="4" id="KW-1185">Reference proteome</keyword>
<gene>
    <name evidence="3" type="ORF">A6F49_14600</name>
</gene>
<dbReference type="PANTHER" id="PTHR34474">
    <property type="entry name" value="SIGNAL TRANSDUCTION PROTEIN TRAP"/>
    <property type="match status" value="1"/>
</dbReference>
<proteinExistence type="predicted"/>
<dbReference type="PROSITE" id="PS51725">
    <property type="entry name" value="ABM"/>
    <property type="match status" value="1"/>
</dbReference>
<comment type="caution">
    <text evidence="3">The sequence shown here is derived from an EMBL/GenBank/DDBJ whole genome shotgun (WGS) entry which is preliminary data.</text>
</comment>